<dbReference type="STRING" id="1714355.BTO28_13915"/>
<reference evidence="1 2" key="1">
    <citation type="submission" date="2016-12" db="EMBL/GenBank/DDBJ databases">
        <title>Domibacillus sp. SAB 38T whole genome sequencing.</title>
        <authorList>
            <person name="Verma A."/>
            <person name="Ojha A.K."/>
            <person name="Krishnamurthi S."/>
        </authorList>
    </citation>
    <scope>NUCLEOTIDE SEQUENCE [LARGE SCALE GENOMIC DNA]</scope>
    <source>
        <strain evidence="1 2">SAB 38</strain>
    </source>
</reference>
<dbReference type="Proteomes" id="UP000188613">
    <property type="component" value="Unassembled WGS sequence"/>
</dbReference>
<gene>
    <name evidence="1" type="ORF">BTO28_13915</name>
</gene>
<comment type="caution">
    <text evidence="1">The sequence shown here is derived from an EMBL/GenBank/DDBJ whole genome shotgun (WGS) entry which is preliminary data.</text>
</comment>
<keyword evidence="2" id="KW-1185">Reference proteome</keyword>
<organism evidence="1 2">
    <name type="scientific">Domibacillus epiphyticus</name>
    <dbReference type="NCBI Taxonomy" id="1714355"/>
    <lineage>
        <taxon>Bacteria</taxon>
        <taxon>Bacillati</taxon>
        <taxon>Bacillota</taxon>
        <taxon>Bacilli</taxon>
        <taxon>Bacillales</taxon>
        <taxon>Bacillaceae</taxon>
        <taxon>Domibacillus</taxon>
    </lineage>
</organism>
<name>A0A1V2A586_9BACI</name>
<accession>A0A1V2A586</accession>
<evidence type="ECO:0000313" key="1">
    <source>
        <dbReference type="EMBL" id="OMP66097.1"/>
    </source>
</evidence>
<evidence type="ECO:0000313" key="2">
    <source>
        <dbReference type="Proteomes" id="UP000188613"/>
    </source>
</evidence>
<sequence length="59" mass="6701">MTKFTKEKNTGRVKVSTGKRKDRLSIKILHVSMTVVSNRVKQHEVHEAFDNGIHPIACV</sequence>
<dbReference type="AlphaFoldDB" id="A0A1V2A586"/>
<dbReference type="EMBL" id="MSFI01000025">
    <property type="protein sequence ID" value="OMP66097.1"/>
    <property type="molecule type" value="Genomic_DNA"/>
</dbReference>
<proteinExistence type="predicted"/>
<protein>
    <submittedName>
        <fullName evidence="1">Uncharacterized protein</fullName>
    </submittedName>
</protein>